<proteinExistence type="predicted"/>
<dbReference type="RefSeq" id="WP_269443177.1">
    <property type="nucleotide sequence ID" value="NZ_CP097463.1"/>
</dbReference>
<dbReference type="InterPro" id="IPR032710">
    <property type="entry name" value="NTF2-like_dom_sf"/>
</dbReference>
<dbReference type="Gene3D" id="3.10.450.50">
    <property type="match status" value="1"/>
</dbReference>
<evidence type="ECO:0000313" key="2">
    <source>
        <dbReference type="EMBL" id="WAX56644.1"/>
    </source>
</evidence>
<keyword evidence="3" id="KW-1185">Reference proteome</keyword>
<protein>
    <submittedName>
        <fullName evidence="2">Nuclear transport factor 2 family protein</fullName>
    </submittedName>
</protein>
<dbReference type="InterPro" id="IPR037401">
    <property type="entry name" value="SnoaL-like"/>
</dbReference>
<evidence type="ECO:0000259" key="1">
    <source>
        <dbReference type="Pfam" id="PF12680"/>
    </source>
</evidence>
<gene>
    <name evidence="2" type="ORF">M6B22_19255</name>
</gene>
<dbReference type="SUPFAM" id="SSF54427">
    <property type="entry name" value="NTF2-like"/>
    <property type="match status" value="1"/>
</dbReference>
<name>A0ABY7JW80_9ACTN</name>
<sequence length="118" mass="12871">MGTDDVRAAVLEHVAAFNSWDTGRLLQGFTPDAVWVTGQDHFAGRGELSSLFDAGLWELAPHLDVLGLVCADRDAAAQLHERLTVDGEVREFDIAVFFQLDGGLITRAKVYREGSADL</sequence>
<dbReference type="Pfam" id="PF12680">
    <property type="entry name" value="SnoaL_2"/>
    <property type="match status" value="1"/>
</dbReference>
<dbReference type="Proteomes" id="UP001164693">
    <property type="component" value="Chromosome"/>
</dbReference>
<evidence type="ECO:0000313" key="3">
    <source>
        <dbReference type="Proteomes" id="UP001164693"/>
    </source>
</evidence>
<feature type="domain" description="SnoaL-like" evidence="1">
    <location>
        <begin position="11"/>
        <end position="107"/>
    </location>
</feature>
<reference evidence="2" key="1">
    <citation type="submission" date="2022-05" db="EMBL/GenBank/DDBJ databases">
        <title>Jatrophihabitans sp. SB3-54 whole genome sequence.</title>
        <authorList>
            <person name="Suh M.K."/>
            <person name="Eom M.K."/>
            <person name="Kim J.S."/>
            <person name="Kim H.S."/>
            <person name="Do H.E."/>
            <person name="Shin Y.K."/>
            <person name="Lee J.-S."/>
        </authorList>
    </citation>
    <scope>NUCLEOTIDE SEQUENCE</scope>
    <source>
        <strain evidence="2">SB3-54</strain>
    </source>
</reference>
<organism evidence="2 3">
    <name type="scientific">Jatrophihabitans cynanchi</name>
    <dbReference type="NCBI Taxonomy" id="2944128"/>
    <lineage>
        <taxon>Bacteria</taxon>
        <taxon>Bacillati</taxon>
        <taxon>Actinomycetota</taxon>
        <taxon>Actinomycetes</taxon>
        <taxon>Jatrophihabitantales</taxon>
        <taxon>Jatrophihabitantaceae</taxon>
        <taxon>Jatrophihabitans</taxon>
    </lineage>
</organism>
<accession>A0ABY7JW80</accession>
<dbReference type="EMBL" id="CP097463">
    <property type="protein sequence ID" value="WAX56644.1"/>
    <property type="molecule type" value="Genomic_DNA"/>
</dbReference>